<comment type="similarity">
    <text evidence="3">Belongs to the GCKR-like family. MurNAc-6-P etherase subfamily.</text>
</comment>
<dbReference type="PROSITE" id="PS51464">
    <property type="entry name" value="SIS"/>
    <property type="match status" value="1"/>
</dbReference>
<comment type="miscellaneous">
    <text evidence="3">A lyase-type mechanism (elimination/hydration) is suggested for the cleavage of the lactyl ether bond of MurNAc 6-phosphate, with the formation of an alpha,beta-unsaturated aldehyde intermediate with (E)-stereochemistry, followed by the syn addition of water to give product.</text>
</comment>
<proteinExistence type="inferred from homology"/>
<dbReference type="PROSITE" id="PS50012">
    <property type="entry name" value="RCC1_3"/>
    <property type="match status" value="1"/>
</dbReference>
<gene>
    <name evidence="3 5" type="primary">murQ</name>
    <name evidence="5" type="ORF">IFO66_09950</name>
</gene>
<dbReference type="RefSeq" id="WP_192024999.1">
    <property type="nucleotide sequence ID" value="NZ_JACYTN010000005.1"/>
</dbReference>
<dbReference type="PANTHER" id="PTHR10088">
    <property type="entry name" value="GLUCOKINASE REGULATORY PROTEIN"/>
    <property type="match status" value="1"/>
</dbReference>
<dbReference type="SUPFAM" id="SSF53697">
    <property type="entry name" value="SIS domain"/>
    <property type="match status" value="1"/>
</dbReference>
<reference evidence="5 6" key="1">
    <citation type="submission" date="2020-09" db="EMBL/GenBank/DDBJ databases">
        <title>Paenibacillus sp. CAU 1523 isolated from sand of Haeundae Beach.</title>
        <authorList>
            <person name="Kim W."/>
        </authorList>
    </citation>
    <scope>NUCLEOTIDE SEQUENCE [LARGE SCALE GENOMIC DNA]</scope>
    <source>
        <strain evidence="5 6">CAU 1523</strain>
    </source>
</reference>
<dbReference type="CDD" id="cd05007">
    <property type="entry name" value="SIS_Etherase"/>
    <property type="match status" value="1"/>
</dbReference>
<dbReference type="InterPro" id="IPR046348">
    <property type="entry name" value="SIS_dom_sf"/>
</dbReference>
<dbReference type="InterPro" id="IPR001347">
    <property type="entry name" value="SIS_dom"/>
</dbReference>
<keyword evidence="6" id="KW-1185">Reference proteome</keyword>
<dbReference type="NCBIfam" id="NF009222">
    <property type="entry name" value="PRK12570.1"/>
    <property type="match status" value="1"/>
</dbReference>
<dbReference type="NCBIfam" id="NF003915">
    <property type="entry name" value="PRK05441.1"/>
    <property type="match status" value="1"/>
</dbReference>
<dbReference type="NCBIfam" id="TIGR00274">
    <property type="entry name" value="N-acetylmuramic acid 6-phosphate etherase"/>
    <property type="match status" value="1"/>
</dbReference>
<dbReference type="Proteomes" id="UP000634529">
    <property type="component" value="Unassembled WGS sequence"/>
</dbReference>
<comment type="catalytic activity">
    <reaction evidence="3">
        <text>N-acetyl-D-muramate 6-phosphate + H2O = N-acetyl-D-glucosamine 6-phosphate + (R)-lactate</text>
        <dbReference type="Rhea" id="RHEA:26410"/>
        <dbReference type="ChEBI" id="CHEBI:15377"/>
        <dbReference type="ChEBI" id="CHEBI:16004"/>
        <dbReference type="ChEBI" id="CHEBI:57513"/>
        <dbReference type="ChEBI" id="CHEBI:58722"/>
        <dbReference type="EC" id="4.2.1.126"/>
    </reaction>
</comment>
<evidence type="ECO:0000313" key="5">
    <source>
        <dbReference type="EMBL" id="MBD8498621.1"/>
    </source>
</evidence>
<evidence type="ECO:0000313" key="6">
    <source>
        <dbReference type="Proteomes" id="UP000634529"/>
    </source>
</evidence>
<dbReference type="Gene3D" id="1.10.8.1080">
    <property type="match status" value="1"/>
</dbReference>
<feature type="domain" description="SIS" evidence="4">
    <location>
        <begin position="57"/>
        <end position="220"/>
    </location>
</feature>
<dbReference type="Pfam" id="PF22645">
    <property type="entry name" value="GKRP_SIS_N"/>
    <property type="match status" value="1"/>
</dbReference>
<comment type="caution">
    <text evidence="5">The sequence shown here is derived from an EMBL/GenBank/DDBJ whole genome shotgun (WGS) entry which is preliminary data.</text>
</comment>
<evidence type="ECO:0000259" key="4">
    <source>
        <dbReference type="PROSITE" id="PS51464"/>
    </source>
</evidence>
<dbReference type="EMBL" id="JACYTN010000005">
    <property type="protein sequence ID" value="MBD8498621.1"/>
    <property type="molecule type" value="Genomic_DNA"/>
</dbReference>
<accession>A0ABR9B0A1</accession>
<dbReference type="InterPro" id="IPR005488">
    <property type="entry name" value="Etherase_MurQ"/>
</dbReference>
<comment type="pathway">
    <text evidence="3">Amino-sugar metabolism; N-acetylmuramate degradation.</text>
</comment>
<keyword evidence="2 3" id="KW-0119">Carbohydrate metabolism</keyword>
<dbReference type="EC" id="4.2.1.126" evidence="3"/>
<keyword evidence="1 3" id="KW-0456">Lyase</keyword>
<evidence type="ECO:0000256" key="1">
    <source>
        <dbReference type="ARBA" id="ARBA00023239"/>
    </source>
</evidence>
<comment type="subunit">
    <text evidence="3">Homodimer.</text>
</comment>
<organism evidence="5 6">
    <name type="scientific">Paenibacillus arenosi</name>
    <dbReference type="NCBI Taxonomy" id="2774142"/>
    <lineage>
        <taxon>Bacteria</taxon>
        <taxon>Bacillati</taxon>
        <taxon>Bacillota</taxon>
        <taxon>Bacilli</taxon>
        <taxon>Bacillales</taxon>
        <taxon>Paenibacillaceae</taxon>
        <taxon>Paenibacillus</taxon>
    </lineage>
</organism>
<comment type="function">
    <text evidence="3">Specifically catalyzes the cleavage of the D-lactyl ether substituent of MurNAc 6-phosphate, producing GlcNAc 6-phosphate and D-lactate.</text>
</comment>
<dbReference type="GO" id="GO:0016829">
    <property type="term" value="F:lyase activity"/>
    <property type="evidence" value="ECO:0007669"/>
    <property type="project" value="UniProtKB-KW"/>
</dbReference>
<dbReference type="PANTHER" id="PTHR10088:SF4">
    <property type="entry name" value="GLUCOKINASE REGULATORY PROTEIN"/>
    <property type="match status" value="1"/>
</dbReference>
<feature type="active site" description="Proton donor" evidence="3">
    <location>
        <position position="85"/>
    </location>
</feature>
<feature type="active site" evidence="3">
    <location>
        <position position="116"/>
    </location>
</feature>
<dbReference type="Gene3D" id="3.40.50.10490">
    <property type="entry name" value="Glucose-6-phosphate isomerase like protein, domain 1"/>
    <property type="match status" value="1"/>
</dbReference>
<protein>
    <recommendedName>
        <fullName evidence="3">N-acetylmuramic acid 6-phosphate etherase</fullName>
        <shortName evidence="3">MurNAc-6-P etherase</shortName>
        <ecNumber evidence="3">4.2.1.126</ecNumber>
    </recommendedName>
    <alternativeName>
        <fullName evidence="3">N-acetylmuramic acid 6-phosphate hydrolase</fullName>
    </alternativeName>
    <alternativeName>
        <fullName evidence="3">N-acetylmuramic acid 6-phosphate lyase</fullName>
    </alternativeName>
</protein>
<evidence type="ECO:0000256" key="3">
    <source>
        <dbReference type="HAMAP-Rule" id="MF_00068"/>
    </source>
</evidence>
<dbReference type="HAMAP" id="MF_00068">
    <property type="entry name" value="MurQ"/>
    <property type="match status" value="1"/>
</dbReference>
<dbReference type="InterPro" id="IPR000408">
    <property type="entry name" value="Reg_chr_condens"/>
</dbReference>
<sequence>MDSFIKELTTEQQNENTRDIDLKSTIEMLTLINQEDAKVPSIIASIIPVIAESADAIVASFQAGGRLFYFGAGTSGRLGILDASECPPTYGTDPEMIQGIIAGGNEAVYRAIEGAEDSKDLGIRDVDSHHIQTNDVVIGIAASGRTPYVLGAMERAKQLGATVIGISNNANTPMKPFAKYMIEAVVGPETVLGSTRMKSGTAQKLILNMLTTTSMIRMGKVYDNLMVDLNPSNYKLISRAKRLVQMATAADDETVEHAYEQANGHVKLAIVMIVAKVSAADATRLLDQTKGYIREAVNLWRAENDKHSHPK</sequence>
<evidence type="ECO:0000256" key="2">
    <source>
        <dbReference type="ARBA" id="ARBA00023277"/>
    </source>
</evidence>
<name>A0ABR9B0A1_9BACL</name>
<dbReference type="InterPro" id="IPR040190">
    <property type="entry name" value="MURQ/GCKR"/>
</dbReference>